<feature type="topological domain" description="Cytoplasmic" evidence="15">
    <location>
        <begin position="1"/>
        <end position="2451"/>
    </location>
</feature>
<dbReference type="InterPro" id="IPR002017">
    <property type="entry name" value="Spectrin_repeat"/>
</dbReference>
<keyword evidence="13" id="KW-0206">Cytoskeleton</keyword>
<feature type="coiled-coil region" evidence="16">
    <location>
        <begin position="592"/>
        <end position="626"/>
    </location>
</feature>
<feature type="coiled-coil region" evidence="16">
    <location>
        <begin position="984"/>
        <end position="1014"/>
    </location>
</feature>
<evidence type="ECO:0000256" key="16">
    <source>
        <dbReference type="SAM" id="Coils"/>
    </source>
</evidence>
<evidence type="ECO:0000256" key="8">
    <source>
        <dbReference type="ARBA" id="ARBA00022989"/>
    </source>
</evidence>
<dbReference type="Gene3D" id="1.20.58.60">
    <property type="match status" value="13"/>
</dbReference>
<keyword evidence="7" id="KW-0677">Repeat</keyword>
<reference evidence="20" key="2">
    <citation type="submission" date="2025-09" db="UniProtKB">
        <authorList>
            <consortium name="Ensembl"/>
        </authorList>
    </citation>
    <scope>IDENTIFICATION</scope>
</reference>
<evidence type="ECO:0000313" key="21">
    <source>
        <dbReference type="Proteomes" id="UP000472270"/>
    </source>
</evidence>
<dbReference type="SMART" id="SM01249">
    <property type="entry name" value="KASH"/>
    <property type="match status" value="1"/>
</dbReference>
<evidence type="ECO:0000256" key="6">
    <source>
        <dbReference type="ARBA" id="ARBA00022692"/>
    </source>
</evidence>
<evidence type="ECO:0000256" key="5">
    <source>
        <dbReference type="ARBA" id="ARBA00022553"/>
    </source>
</evidence>
<comment type="similarity">
    <text evidence="3">Belongs to the nesprin family.</text>
</comment>
<proteinExistence type="inferred from homology"/>
<dbReference type="InterPro" id="IPR056887">
    <property type="entry name" value="SYNE1/2_dom"/>
</dbReference>
<organism evidence="20 21">
    <name type="scientific">Sinocyclocheilus rhinocerous</name>
    <dbReference type="NCBI Taxonomy" id="307959"/>
    <lineage>
        <taxon>Eukaryota</taxon>
        <taxon>Metazoa</taxon>
        <taxon>Chordata</taxon>
        <taxon>Craniata</taxon>
        <taxon>Vertebrata</taxon>
        <taxon>Euteleostomi</taxon>
        <taxon>Actinopterygii</taxon>
        <taxon>Neopterygii</taxon>
        <taxon>Teleostei</taxon>
        <taxon>Ostariophysi</taxon>
        <taxon>Cypriniformes</taxon>
        <taxon>Cyprinidae</taxon>
        <taxon>Cyprininae</taxon>
        <taxon>Sinocyclocheilus</taxon>
    </lineage>
</organism>
<keyword evidence="4" id="KW-0963">Cytoplasm</keyword>
<evidence type="ECO:0000256" key="17">
    <source>
        <dbReference type="SAM" id="MobiDB-lite"/>
    </source>
</evidence>
<dbReference type="PANTHER" id="PTHR14514:SF3">
    <property type="entry name" value="NESPRIN-1"/>
    <property type="match status" value="1"/>
</dbReference>
<dbReference type="FunFam" id="1.20.58.60:FF:000119">
    <property type="entry name" value="nesprin-1 isoform X2"/>
    <property type="match status" value="1"/>
</dbReference>
<feature type="coiled-coil region" evidence="16">
    <location>
        <begin position="1640"/>
        <end position="1670"/>
    </location>
</feature>
<dbReference type="PANTHER" id="PTHR14514">
    <property type="entry name" value="PKA ANCHORING PROTEIN"/>
    <property type="match status" value="1"/>
</dbReference>
<protein>
    <submittedName>
        <fullName evidence="20">Spectrin repeat containing, nuclear envelope 1b</fullName>
    </submittedName>
</protein>
<evidence type="ECO:0000256" key="2">
    <source>
        <dbReference type="ARBA" id="ARBA00004605"/>
    </source>
</evidence>
<dbReference type="GO" id="GO:0005856">
    <property type="term" value="C:cytoskeleton"/>
    <property type="evidence" value="ECO:0007669"/>
    <property type="project" value="UniProtKB-SubCell"/>
</dbReference>
<evidence type="ECO:0000256" key="1">
    <source>
        <dbReference type="ARBA" id="ARBA00004245"/>
    </source>
</evidence>
<evidence type="ECO:0000256" key="18">
    <source>
        <dbReference type="SAM" id="Phobius"/>
    </source>
</evidence>
<dbReference type="FunFam" id="1.20.58.60:FF:000112">
    <property type="entry name" value="nesprin-1 isoform X4"/>
    <property type="match status" value="1"/>
</dbReference>
<dbReference type="InterPro" id="IPR012315">
    <property type="entry name" value="KASH"/>
</dbReference>
<sequence>MESIETRLNEPPMHDLSPDRQMVLHQNQMEEIVKLQNDIDELQSSFTEELISDAVDSDSADQLAMQSTLTVLTERMTTIHMKASGKRQLLEERQSERVEKQQEAQALQRYLNQADQLHQWLQSTRGNITSCSQDSDMEEQLRDCQNMLLEIEEKVLALSELSRHSENLLLEGRAENREDAEQLARKLRTLKGSLLELQRMLQDKQINIQVGESDSSLSQSPNMQDWLAQARSTRSLQHQDTLQKQKVDHILQEGSFGVLKNKRMDLELSPLCPPATEREVILMEQQLYSAVTATSSWVDDVENTLFSGPALLTENAETQLSNHETLGKEVTEVTRQVSHSEGLIGGSVGLSEEEQTLMKDTLDCLTRRLGALDSALDRRCDTMRSRMRELTAFQVGIRLDGHRSVLYIDNSLLITELKARGAELQPDQFSTNELLKLQDAYEELVMTVGSRRSGLNQNMALKNQYERVLQDLIDLVDTAQDKMNADLKMIASSVDDVHNLLDKHKEFFQGLEWHMVLTETFYKKSSAFVLPRERQTLEETLARAQDVLKQAHKKGVELECISETWSRLVSDYQDLYRLLEAVEGSLPSIGLVEESEERLNERIELYQALKASLTEHQHKLHQVLEEGKHLLSCVSCSSLENQLTLLGEHWLNNSTKINKELQNLESILKHSTRYKRESVELSRWLLEALERLEFWNTQFVAGPQELETVKDQLSAFLEFSKEVETRSSLKASVLNEGNQLLRLKKMDTASLRSELARLDSQWSELLARIPVVQEKLHQSQMDKLASRHAIAELVNWISLMERVIEKDEENLKGAVGSKVIQEYLQRYKGFRVDVNCKQLTVDFVNQSVLQISGADVESKRSDKTDFAEKLGAMNCRWQILQTRITERVRLQLQHTFQTLFRLLVDNFILSFEQNLYMVLVFVHGFLHLNCVCICAVSQIGQLKISLKSVQDKWSQYKQASEEINGYLTEGRYSVSRYRLLTGSLEASRLQVESLQNLQEDLEKQESSLRKFGSVTHQLLEECHPTVSDTLNNTLKDINARWNSLQEEIVERLKSSKALLQLWQSYKDLYGQSDSSIQTLEERANQMLKTASHKDITEEEVSTWIQDCAELLRSQAPVQASLQVLLELGEQLKQQVDTSAAASIQSDHLSLTQRLSAVEQSLSRQQVALQAGVRDYETFNEQLDSLSRWIVEAEEVLKGQDPNGSSDQSLIQDRMEELKKQMLKFSSMAPDLERLNELGYRLPLNDSEIKRLQNLNRSWSTTSAQTTERFSKLQALLLQQQTFLEKCETWMEFLVQTEEKLTVEISGNFQSLMEQQRAHELFQAEMFSRQQILHSIISDGQRMLEQGQVDDRDEFKLKLALLSNQWQGVVRRAQQRRGIIDSLLRQWQRYRKMVEKLRKWLVEVSHQAETLQAGTPVPLQQARAMLDAVQLREKVLLRQQGSYILTVEAGRQLLLSADTRAEAALQEELLDIQERWRHANIRLEEQKKELAVLLRDWERCEKGIGGSLEKLRAFKRQLSQPLPDRHEELQSEQMRCKDLESMFDGWKEDLTHLTVLRESLSSYISPEDLRVLQERIELLHRQWEEICHQLCLRRQQVSEKLNEWAIFSDKYKELCEWLTQMESKVSQNGDISIEEMIEKLRKDYQEEVAVVQENKHELQQLGERLARASHESKASDIEHKLSKVNERWQHLLDLIGARVKKLRETLVAVQQLDKNMNSLRSWLAHIETELSRPIVYDTCDYQEIQRKLDLQQELQRDIEKHSTGVASVLNLCEVLLHDCDACATDAECDSIQQATRSLDRRWRSICAMSMERRLRIEETWRLWQKFLDDFSHFEEWLMLSEKTAALPNSSGVLYTVAKEELKKFETFQRQVHESLTQLELINKQYQRLARENRTDAACSLREMAHNANQRWDNLQRRVSSVLRRLKHFISQREEFETARDCILVWLTEMDLQLTNIEHFSECDVQAKIKQLRAFQQEITLNTAKIDHIFQQGEALLEKSEPIDAAVIEEELEELQRYCQEVFGRVERYYKKLIRLPLTDDEHDVSYSDREFDLDEPADVSSFPWSERLGDGFLSPLPSSSRSASLAVPLRAERSGRDTPASVDSIPLEWDHDYDLSRGLESTSRALSSEPGDQGEDGYLQSSASALSDVVIPESPEAYLKLTEQTLRSSAGRHQQACHLCCAGVIERWELLQAQALSKEMRMKQNMQQWQQFNSDLNSICSWLDQAEEELEQQRGLDLSTDIQTIELRIKKLKVRHASAVIDNYNYYFKTVTVIAEIKNALQHALMQCQDFHEMSHGLLLWLENIDRRRNEIVPIDHTQDSDTLQEHHKMLLQIRRELLDTQLKVASLQDMSLQLLVHSEGSDCLEAKEKVHVIGNRLKLLLKEVTRDIRELQKTLDISSSQQVSFAHLNVSTSLCRLMCSRSRNAAGSGSSHSDEEEPPSWCKTFLKRVLWAALPLQIILLLVVVVACLVPTSEDDYSCAQLNNFARSFHPMLSYTNGPPPI</sequence>
<reference evidence="20" key="1">
    <citation type="submission" date="2025-08" db="UniProtKB">
        <authorList>
            <consortium name="Ensembl"/>
        </authorList>
    </citation>
    <scope>IDENTIFICATION</scope>
</reference>
<keyword evidence="12" id="KW-0009">Actin-binding</keyword>
<evidence type="ECO:0000256" key="10">
    <source>
        <dbReference type="ARBA" id="ARBA00023136"/>
    </source>
</evidence>
<dbReference type="CDD" id="cd00176">
    <property type="entry name" value="SPEC"/>
    <property type="match status" value="5"/>
</dbReference>
<dbReference type="PROSITE" id="PS51049">
    <property type="entry name" value="KASH"/>
    <property type="match status" value="1"/>
</dbReference>
<dbReference type="Ensembl" id="ENSSRHT00000078039.1">
    <property type="protein sequence ID" value="ENSSRHP00000075970.1"/>
    <property type="gene ID" value="ENSSRHG00000037708.1"/>
</dbReference>
<dbReference type="Pfam" id="PF00435">
    <property type="entry name" value="Spectrin"/>
    <property type="match status" value="6"/>
</dbReference>
<keyword evidence="9 16" id="KW-0175">Coiled coil</keyword>
<keyword evidence="11" id="KW-1015">Disulfide bond</keyword>
<dbReference type="GO" id="GO:0003779">
    <property type="term" value="F:actin binding"/>
    <property type="evidence" value="ECO:0007669"/>
    <property type="project" value="UniProtKB-KW"/>
</dbReference>
<evidence type="ECO:0000256" key="3">
    <source>
        <dbReference type="ARBA" id="ARBA00008619"/>
    </source>
</evidence>
<evidence type="ECO:0000256" key="15">
    <source>
        <dbReference type="PROSITE-ProRule" id="PRU00385"/>
    </source>
</evidence>
<evidence type="ECO:0000256" key="12">
    <source>
        <dbReference type="ARBA" id="ARBA00023203"/>
    </source>
</evidence>
<dbReference type="InterPro" id="IPR018159">
    <property type="entry name" value="Spectrin/alpha-actinin"/>
</dbReference>
<evidence type="ECO:0000256" key="7">
    <source>
        <dbReference type="ARBA" id="ARBA00022737"/>
    </source>
</evidence>
<name>A0A673LHT4_9TELE</name>
<dbReference type="SMART" id="SM00150">
    <property type="entry name" value="SPEC"/>
    <property type="match status" value="14"/>
</dbReference>
<evidence type="ECO:0000256" key="9">
    <source>
        <dbReference type="ARBA" id="ARBA00023054"/>
    </source>
</evidence>
<feature type="domain" description="KASH" evidence="19">
    <location>
        <begin position="2443"/>
        <end position="2502"/>
    </location>
</feature>
<dbReference type="FunFam" id="1.20.58.60:FF:000041">
    <property type="entry name" value="Nesprin-1 isoform 1"/>
    <property type="match status" value="1"/>
</dbReference>
<keyword evidence="10 15" id="KW-0472">Membrane</keyword>
<dbReference type="FunFam" id="1.20.58.60:FF:000073">
    <property type="entry name" value="Nesprin-1 isoform 1"/>
    <property type="match status" value="1"/>
</dbReference>
<dbReference type="Proteomes" id="UP000472270">
    <property type="component" value="Unassembled WGS sequence"/>
</dbReference>
<dbReference type="GO" id="GO:0005640">
    <property type="term" value="C:nuclear outer membrane"/>
    <property type="evidence" value="ECO:0007669"/>
    <property type="project" value="UniProtKB-SubCell"/>
</dbReference>
<keyword evidence="21" id="KW-1185">Reference proteome</keyword>
<keyword evidence="6 15" id="KW-0812">Transmembrane</keyword>
<dbReference type="SUPFAM" id="SSF46966">
    <property type="entry name" value="Spectrin repeat"/>
    <property type="match status" value="15"/>
</dbReference>
<dbReference type="FunFam" id="1.20.58.60:FF:000137">
    <property type="entry name" value="nesprin-1 isoform X2"/>
    <property type="match status" value="1"/>
</dbReference>
<dbReference type="FunFam" id="1.20.58.60:FF:000126">
    <property type="entry name" value="Spectrin repeat containing, nuclear envelope 1a"/>
    <property type="match status" value="1"/>
</dbReference>
<accession>A0A673LHT4</accession>
<dbReference type="Pfam" id="PF10541">
    <property type="entry name" value="KASH"/>
    <property type="match status" value="1"/>
</dbReference>
<evidence type="ECO:0000259" key="19">
    <source>
        <dbReference type="PROSITE" id="PS51049"/>
    </source>
</evidence>
<evidence type="ECO:0000256" key="14">
    <source>
        <dbReference type="ARBA" id="ARBA00023242"/>
    </source>
</evidence>
<keyword evidence="5" id="KW-0597">Phosphoprotein</keyword>
<comment type="subcellular location">
    <subcellularLocation>
        <location evidence="1">Cytoplasm</location>
        <location evidence="1">Cytoskeleton</location>
    </subcellularLocation>
    <subcellularLocation>
        <location evidence="2">Nucleus outer membrane</location>
        <topology evidence="2">Single-pass type IV membrane protein</topology>
        <orientation evidence="2">Cytoplasmic side</orientation>
    </subcellularLocation>
</comment>
<feature type="region of interest" description="Disordered" evidence="17">
    <location>
        <begin position="2119"/>
        <end position="2140"/>
    </location>
</feature>
<keyword evidence="14" id="KW-0539">Nucleus</keyword>
<feature type="topological domain" description="Perinuclear space" evidence="15">
    <location>
        <begin position="2473"/>
        <end position="2502"/>
    </location>
</feature>
<dbReference type="FunFam" id="1.20.58.60:FF:000233">
    <property type="entry name" value="nesprin-1 isoform X9"/>
    <property type="match status" value="1"/>
</dbReference>
<evidence type="ECO:0000256" key="13">
    <source>
        <dbReference type="ARBA" id="ARBA00023212"/>
    </source>
</evidence>
<feature type="coiled-coil region" evidence="16">
    <location>
        <begin position="2374"/>
        <end position="2401"/>
    </location>
</feature>
<dbReference type="FunFam" id="1.20.58.60:FF:000190">
    <property type="entry name" value="Nesprin-1 isoform 1"/>
    <property type="match status" value="1"/>
</dbReference>
<evidence type="ECO:0000256" key="11">
    <source>
        <dbReference type="ARBA" id="ARBA00023157"/>
    </source>
</evidence>
<keyword evidence="8 18" id="KW-1133">Transmembrane helix</keyword>
<evidence type="ECO:0000256" key="4">
    <source>
        <dbReference type="ARBA" id="ARBA00022490"/>
    </source>
</evidence>
<dbReference type="Pfam" id="PF25035">
    <property type="entry name" value="SYNE1"/>
    <property type="match status" value="1"/>
</dbReference>
<feature type="transmembrane region" description="Helical" evidence="18">
    <location>
        <begin position="2449"/>
        <end position="2470"/>
    </location>
</feature>
<evidence type="ECO:0000313" key="20">
    <source>
        <dbReference type="Ensembl" id="ENSSRHP00000075970.1"/>
    </source>
</evidence>